<dbReference type="AlphaFoldDB" id="A0A5J9UQC8"/>
<accession>A0A5J9UQC8</accession>
<feature type="domain" description="O-methyltransferase C-terminal" evidence="7">
    <location>
        <begin position="145"/>
        <end position="350"/>
    </location>
</feature>
<dbReference type="EMBL" id="RWGY01000013">
    <property type="protein sequence ID" value="TVU25705.1"/>
    <property type="molecule type" value="Genomic_DNA"/>
</dbReference>
<dbReference type="GO" id="GO:0030187">
    <property type="term" value="P:melatonin biosynthetic process"/>
    <property type="evidence" value="ECO:0007669"/>
    <property type="project" value="UniProtKB-ARBA"/>
</dbReference>
<dbReference type="InterPro" id="IPR016461">
    <property type="entry name" value="COMT-like"/>
</dbReference>
<dbReference type="FunFam" id="3.40.50.150:FF:000057">
    <property type="entry name" value="O-methyltransferase ZRP4"/>
    <property type="match status" value="1"/>
</dbReference>
<comment type="similarity">
    <text evidence="5">Belongs to the class I-like SAM-binding methyltransferase superfamily. Cation-independent O-methyltransferase family.</text>
</comment>
<dbReference type="GO" id="GO:0032259">
    <property type="term" value="P:methylation"/>
    <property type="evidence" value="ECO:0007669"/>
    <property type="project" value="UniProtKB-KW"/>
</dbReference>
<comment type="subunit">
    <text evidence="1">Homodimer.</text>
</comment>
<keyword evidence="10" id="KW-1185">Reference proteome</keyword>
<dbReference type="Gene3D" id="3.40.50.150">
    <property type="entry name" value="Vaccinia Virus protein VP39"/>
    <property type="match status" value="1"/>
</dbReference>
<dbReference type="InterPro" id="IPR036390">
    <property type="entry name" value="WH_DNA-bd_sf"/>
</dbReference>
<dbReference type="InterPro" id="IPR012967">
    <property type="entry name" value="COMT_dimerisation"/>
</dbReference>
<name>A0A5J9UQC8_9POAL</name>
<keyword evidence="3" id="KW-0808">Transferase</keyword>
<feature type="region of interest" description="Disordered" evidence="6">
    <location>
        <begin position="478"/>
        <end position="504"/>
    </location>
</feature>
<gene>
    <name evidence="9" type="ORF">EJB05_28210</name>
</gene>
<evidence type="ECO:0000256" key="4">
    <source>
        <dbReference type="ARBA" id="ARBA00022691"/>
    </source>
</evidence>
<dbReference type="OrthoDB" id="757282at2759"/>
<dbReference type="Proteomes" id="UP000324897">
    <property type="component" value="Chromosome 2"/>
</dbReference>
<proteinExistence type="inferred from homology"/>
<organism evidence="9 10">
    <name type="scientific">Eragrostis curvula</name>
    <name type="common">weeping love grass</name>
    <dbReference type="NCBI Taxonomy" id="38414"/>
    <lineage>
        <taxon>Eukaryota</taxon>
        <taxon>Viridiplantae</taxon>
        <taxon>Streptophyta</taxon>
        <taxon>Embryophyta</taxon>
        <taxon>Tracheophyta</taxon>
        <taxon>Spermatophyta</taxon>
        <taxon>Magnoliopsida</taxon>
        <taxon>Liliopsida</taxon>
        <taxon>Poales</taxon>
        <taxon>Poaceae</taxon>
        <taxon>PACMAD clade</taxon>
        <taxon>Chloridoideae</taxon>
        <taxon>Eragrostideae</taxon>
        <taxon>Eragrostidinae</taxon>
        <taxon>Eragrostis</taxon>
    </lineage>
</organism>
<evidence type="ECO:0000256" key="1">
    <source>
        <dbReference type="ARBA" id="ARBA00011738"/>
    </source>
</evidence>
<evidence type="ECO:0000256" key="5">
    <source>
        <dbReference type="ARBA" id="ARBA00038277"/>
    </source>
</evidence>
<dbReference type="SUPFAM" id="SSF46785">
    <property type="entry name" value="Winged helix' DNA-binding domain"/>
    <property type="match status" value="1"/>
</dbReference>
<evidence type="ECO:0000259" key="7">
    <source>
        <dbReference type="Pfam" id="PF00891"/>
    </source>
</evidence>
<evidence type="ECO:0000313" key="9">
    <source>
        <dbReference type="EMBL" id="TVU25705.1"/>
    </source>
</evidence>
<dbReference type="SUPFAM" id="SSF53335">
    <property type="entry name" value="S-adenosyl-L-methionine-dependent methyltransferases"/>
    <property type="match status" value="1"/>
</dbReference>
<protein>
    <recommendedName>
        <fullName evidence="11">O-methyltransferase domain-containing protein</fullName>
    </recommendedName>
</protein>
<dbReference type="InterPro" id="IPR029063">
    <property type="entry name" value="SAM-dependent_MTases_sf"/>
</dbReference>
<evidence type="ECO:0000259" key="8">
    <source>
        <dbReference type="Pfam" id="PF08100"/>
    </source>
</evidence>
<dbReference type="Pfam" id="PF08100">
    <property type="entry name" value="Dimerisation"/>
    <property type="match status" value="1"/>
</dbReference>
<evidence type="ECO:0000256" key="2">
    <source>
        <dbReference type="ARBA" id="ARBA00022603"/>
    </source>
</evidence>
<feature type="non-terminal residue" evidence="9">
    <location>
        <position position="1"/>
    </location>
</feature>
<feature type="region of interest" description="Disordered" evidence="6">
    <location>
        <begin position="425"/>
        <end position="463"/>
    </location>
</feature>
<dbReference type="Gramene" id="TVU25705">
    <property type="protein sequence ID" value="TVU25705"/>
    <property type="gene ID" value="EJB05_28210"/>
</dbReference>
<keyword evidence="4" id="KW-0949">S-adenosyl-L-methionine</keyword>
<dbReference type="FunFam" id="1.10.10.10:FF:000292">
    <property type="entry name" value="O-methyltransferase ZRP4"/>
    <property type="match status" value="1"/>
</dbReference>
<evidence type="ECO:0000256" key="6">
    <source>
        <dbReference type="SAM" id="MobiDB-lite"/>
    </source>
</evidence>
<dbReference type="InterPro" id="IPR001077">
    <property type="entry name" value="COMT_C"/>
</dbReference>
<reference evidence="9 10" key="1">
    <citation type="journal article" date="2019" name="Sci. Rep.">
        <title>A high-quality genome of Eragrostis curvula grass provides insights into Poaceae evolution and supports new strategies to enhance forage quality.</title>
        <authorList>
            <person name="Carballo J."/>
            <person name="Santos B.A.C.M."/>
            <person name="Zappacosta D."/>
            <person name="Garbus I."/>
            <person name="Selva J.P."/>
            <person name="Gallo C.A."/>
            <person name="Diaz A."/>
            <person name="Albertini E."/>
            <person name="Caccamo M."/>
            <person name="Echenique V."/>
        </authorList>
    </citation>
    <scope>NUCLEOTIDE SEQUENCE [LARGE SCALE GENOMIC DNA]</scope>
    <source>
        <strain evidence="10">cv. Victoria</strain>
        <tissue evidence="9">Leaf</tissue>
    </source>
</reference>
<dbReference type="PROSITE" id="PS51683">
    <property type="entry name" value="SAM_OMT_II"/>
    <property type="match status" value="1"/>
</dbReference>
<evidence type="ECO:0008006" key="11">
    <source>
        <dbReference type="Google" id="ProtNLM"/>
    </source>
</evidence>
<feature type="compositionally biased region" description="Low complexity" evidence="6">
    <location>
        <begin position="440"/>
        <end position="463"/>
    </location>
</feature>
<comment type="caution">
    <text evidence="9">The sequence shown here is derived from an EMBL/GenBank/DDBJ whole genome shotgun (WGS) entry which is preliminary data.</text>
</comment>
<dbReference type="PANTHER" id="PTHR11746">
    <property type="entry name" value="O-METHYLTRANSFERASE"/>
    <property type="match status" value="1"/>
</dbReference>
<evidence type="ECO:0000256" key="3">
    <source>
        <dbReference type="ARBA" id="ARBA00022679"/>
    </source>
</evidence>
<feature type="domain" description="O-methyltransferase dimerisation" evidence="8">
    <location>
        <begin position="35"/>
        <end position="119"/>
    </location>
</feature>
<dbReference type="GO" id="GO:0017096">
    <property type="term" value="F:acetylserotonin O-methyltransferase activity"/>
    <property type="evidence" value="ECO:0007669"/>
    <property type="project" value="UniProtKB-ARBA"/>
</dbReference>
<dbReference type="InterPro" id="IPR036388">
    <property type="entry name" value="WH-like_DNA-bd_sf"/>
</dbReference>
<keyword evidence="2" id="KW-0489">Methyltransferase</keyword>
<evidence type="ECO:0000313" key="10">
    <source>
        <dbReference type="Proteomes" id="UP000324897"/>
    </source>
</evidence>
<sequence>AETKIIAQHCAMGSIQEQNSIDLQPLLDAQLDLWHDTFAFIKSMAFKAAMELRIADAIDHHGGAATLPQIATKVTLHPSKIPCLRRLMRVLTVTGVFSVIKDPTGDQIYQLTPASRLLIGSSSLAPTLSLILNNIFVSPFLGFGSWLEHELPDLSLFEMKHGHTIWEVVGHDATMSALFNDGMVADTRFLMDIAIRECGDVFQGINSLVDVAGGLGAAAQAISKAFPQIDVSVLELAHVVHNAPAGTKLKYVAGDMFESIPPANAVFLKWVLHDWGDSECVKILKNCKNAIPPRDAGGKVIIVDAVIGASPSNLKLTETHVLYDLFITVANGIERDEQEWRNIIFGAGFSDYKIIPPTPGFVYLAPSASPADQTATPAAPPPPGVVAARRTLPVPARNHLWRPAASRRLAAPPVLAAAARQAAAATLTRRATTPPPPTLPTACLPPAATAAPSPPRRATAAPRNLLYVRRRRKRILGQSHAANGLSGDGVDGCAASSGSSGTKRDGLMGVTRNFIIFQLNIDE</sequence>
<dbReference type="Pfam" id="PF00891">
    <property type="entry name" value="Methyltransf_2"/>
    <property type="match status" value="1"/>
</dbReference>
<dbReference type="Gene3D" id="1.10.10.10">
    <property type="entry name" value="Winged helix-like DNA-binding domain superfamily/Winged helix DNA-binding domain"/>
    <property type="match status" value="1"/>
</dbReference>
<dbReference type="GO" id="GO:0046983">
    <property type="term" value="F:protein dimerization activity"/>
    <property type="evidence" value="ECO:0007669"/>
    <property type="project" value="InterPro"/>
</dbReference>